<evidence type="ECO:0000313" key="3">
    <source>
        <dbReference type="Proteomes" id="UP000828390"/>
    </source>
</evidence>
<proteinExistence type="predicted"/>
<protein>
    <submittedName>
        <fullName evidence="2">Uncharacterized protein</fullName>
    </submittedName>
</protein>
<evidence type="ECO:0000313" key="2">
    <source>
        <dbReference type="EMBL" id="KAH3862294.1"/>
    </source>
</evidence>
<dbReference type="AlphaFoldDB" id="A0A9D4LR13"/>
<accession>A0A9D4LR13</accession>
<comment type="caution">
    <text evidence="2">The sequence shown here is derived from an EMBL/GenBank/DDBJ whole genome shotgun (WGS) entry which is preliminary data.</text>
</comment>
<reference evidence="2" key="2">
    <citation type="submission" date="2020-11" db="EMBL/GenBank/DDBJ databases">
        <authorList>
            <person name="McCartney M.A."/>
            <person name="Auch B."/>
            <person name="Kono T."/>
            <person name="Mallez S."/>
            <person name="Becker A."/>
            <person name="Gohl D.M."/>
            <person name="Silverstein K.A.T."/>
            <person name="Koren S."/>
            <person name="Bechman K.B."/>
            <person name="Herman A."/>
            <person name="Abrahante J.E."/>
            <person name="Garbe J."/>
        </authorList>
    </citation>
    <scope>NUCLEOTIDE SEQUENCE</scope>
    <source>
        <strain evidence="2">Duluth1</strain>
        <tissue evidence="2">Whole animal</tissue>
    </source>
</reference>
<feature type="region of interest" description="Disordered" evidence="1">
    <location>
        <begin position="45"/>
        <end position="69"/>
    </location>
</feature>
<reference evidence="2" key="1">
    <citation type="journal article" date="2019" name="bioRxiv">
        <title>The Genome of the Zebra Mussel, Dreissena polymorpha: A Resource for Invasive Species Research.</title>
        <authorList>
            <person name="McCartney M.A."/>
            <person name="Auch B."/>
            <person name="Kono T."/>
            <person name="Mallez S."/>
            <person name="Zhang Y."/>
            <person name="Obille A."/>
            <person name="Becker A."/>
            <person name="Abrahante J.E."/>
            <person name="Garbe J."/>
            <person name="Badalamenti J.P."/>
            <person name="Herman A."/>
            <person name="Mangelson H."/>
            <person name="Liachko I."/>
            <person name="Sullivan S."/>
            <person name="Sone E.D."/>
            <person name="Koren S."/>
            <person name="Silverstein K.A.T."/>
            <person name="Beckman K.B."/>
            <person name="Gohl D.M."/>
        </authorList>
    </citation>
    <scope>NUCLEOTIDE SEQUENCE</scope>
    <source>
        <strain evidence="2">Duluth1</strain>
        <tissue evidence="2">Whole animal</tissue>
    </source>
</reference>
<sequence>MYYKFISPTVVLLFSGEHQHWYRVGQATAQVRPAGAPIQNHPFPPLIPSSSHWTSGHKGSASLHKSVLQ</sequence>
<gene>
    <name evidence="2" type="ORF">DPMN_025260</name>
</gene>
<keyword evidence="3" id="KW-1185">Reference proteome</keyword>
<organism evidence="2 3">
    <name type="scientific">Dreissena polymorpha</name>
    <name type="common">Zebra mussel</name>
    <name type="synonym">Mytilus polymorpha</name>
    <dbReference type="NCBI Taxonomy" id="45954"/>
    <lineage>
        <taxon>Eukaryota</taxon>
        <taxon>Metazoa</taxon>
        <taxon>Spiralia</taxon>
        <taxon>Lophotrochozoa</taxon>
        <taxon>Mollusca</taxon>
        <taxon>Bivalvia</taxon>
        <taxon>Autobranchia</taxon>
        <taxon>Heteroconchia</taxon>
        <taxon>Euheterodonta</taxon>
        <taxon>Imparidentia</taxon>
        <taxon>Neoheterodontei</taxon>
        <taxon>Myida</taxon>
        <taxon>Dreissenoidea</taxon>
        <taxon>Dreissenidae</taxon>
        <taxon>Dreissena</taxon>
    </lineage>
</organism>
<dbReference type="Proteomes" id="UP000828390">
    <property type="component" value="Unassembled WGS sequence"/>
</dbReference>
<dbReference type="EMBL" id="JAIWYP010000002">
    <property type="protein sequence ID" value="KAH3862294.1"/>
    <property type="molecule type" value="Genomic_DNA"/>
</dbReference>
<name>A0A9D4LR13_DREPO</name>
<evidence type="ECO:0000256" key="1">
    <source>
        <dbReference type="SAM" id="MobiDB-lite"/>
    </source>
</evidence>